<keyword evidence="3" id="KW-1185">Reference proteome</keyword>
<protein>
    <submittedName>
        <fullName evidence="2">DUF302 domain-containing protein</fullName>
    </submittedName>
</protein>
<dbReference type="KEGG" id="tvl:FAZ95_27865"/>
<dbReference type="SUPFAM" id="SSF103247">
    <property type="entry name" value="TT1751-like"/>
    <property type="match status" value="1"/>
</dbReference>
<proteinExistence type="predicted"/>
<dbReference type="InterPro" id="IPR035923">
    <property type="entry name" value="TT1751-like_sf"/>
</dbReference>
<gene>
    <name evidence="2" type="ORF">FAZ95_27865</name>
</gene>
<dbReference type="InterPro" id="IPR005180">
    <property type="entry name" value="DUF302"/>
</dbReference>
<dbReference type="AlphaFoldDB" id="A0A4P8IWV3"/>
<organism evidence="2 3">
    <name type="scientific">Trinickia violacea</name>
    <dbReference type="NCBI Taxonomy" id="2571746"/>
    <lineage>
        <taxon>Bacteria</taxon>
        <taxon>Pseudomonadati</taxon>
        <taxon>Pseudomonadota</taxon>
        <taxon>Betaproteobacteria</taxon>
        <taxon>Burkholderiales</taxon>
        <taxon>Burkholderiaceae</taxon>
        <taxon>Trinickia</taxon>
    </lineage>
</organism>
<dbReference type="EMBL" id="CP040078">
    <property type="protein sequence ID" value="QCP52926.1"/>
    <property type="molecule type" value="Genomic_DNA"/>
</dbReference>
<evidence type="ECO:0000313" key="3">
    <source>
        <dbReference type="Proteomes" id="UP000298656"/>
    </source>
</evidence>
<dbReference type="CDD" id="cd14797">
    <property type="entry name" value="DUF302"/>
    <property type="match status" value="1"/>
</dbReference>
<dbReference type="RefSeq" id="WP_137335697.1">
    <property type="nucleotide sequence ID" value="NZ_CP040078.1"/>
</dbReference>
<evidence type="ECO:0000313" key="2">
    <source>
        <dbReference type="EMBL" id="QCP52926.1"/>
    </source>
</evidence>
<dbReference type="Pfam" id="PF03625">
    <property type="entry name" value="DUF302"/>
    <property type="match status" value="1"/>
</dbReference>
<dbReference type="OrthoDB" id="9799367at2"/>
<dbReference type="PANTHER" id="PTHR38342">
    <property type="entry name" value="SLR5037 PROTEIN"/>
    <property type="match status" value="1"/>
</dbReference>
<evidence type="ECO:0000259" key="1">
    <source>
        <dbReference type="Pfam" id="PF03625"/>
    </source>
</evidence>
<dbReference type="PANTHER" id="PTHR38342:SF2">
    <property type="entry name" value="INNER MEMBRANE OR EXPORTED"/>
    <property type="match status" value="1"/>
</dbReference>
<name>A0A4P8IWV3_9BURK</name>
<dbReference type="Gene3D" id="3.30.310.70">
    <property type="entry name" value="TT1751-like domain"/>
    <property type="match status" value="1"/>
</dbReference>
<sequence length="140" mass="15140">MTTQPEPSAAPPSTALTLPSRHDFQTTVIRLKEALAASGITLFADIDQAAAAREAGMALRPTRLFLFGNPKAGTPVMVANPLAALELPLRAVIWEDDEHAVHLTYHDVTKTLGGVYRVDPSIYAPLSRMPGLLQRIVDED</sequence>
<reference evidence="2 3" key="1">
    <citation type="submission" date="2019-05" db="EMBL/GenBank/DDBJ databases">
        <title>Burkholderia sp. DHOD12, isolated from subtropical forest soil.</title>
        <authorList>
            <person name="Gao Z.-H."/>
            <person name="Qiu L.-H."/>
        </authorList>
    </citation>
    <scope>NUCLEOTIDE SEQUENCE [LARGE SCALE GENOMIC DNA]</scope>
    <source>
        <strain evidence="2 3">DHOD12</strain>
    </source>
</reference>
<dbReference type="Proteomes" id="UP000298656">
    <property type="component" value="Chromosome 2"/>
</dbReference>
<feature type="domain" description="DUF302" evidence="1">
    <location>
        <begin position="46"/>
        <end position="107"/>
    </location>
</feature>
<accession>A0A4P8IWV3</accession>